<sequence length="426" mass="49043">MLSWQQNNENGISNQGPIYNNVSRAGSYNPAYHSQEQQQQQQYPQQQVYQQSPLQQRQQQQHYEPPQQPIQYTQAQFNRQPSHEPAGPPPSVSVHYGQQQKQPAQQTLASSNYPFEQQQQQQQQYEPSSPSGWRPIQPPVPKAYNEFVRSPVGGGHVEPFYPSYGQHQQQQQQHLTQQYRATSYDQYQAQPQQYQPHQGSQPPYGQQPYYQPQQQQQQQQPSWAHNQPAPLYQPTQAPYQQAPPSSQQQYQAPPPSNYQSQPYHQQQPQFQPQQYSSVPQSNQYNSYSQPPQHIGQDQPDQRALPVHQQQQAPQPLPQEYRGGSPGIITLRKEAPVTQKPAPVYNAQPAAVSFQGGSNMRGDLKWPPPEYKEAAVRENEERRKLAQGPVCRPRKVNRDYTTFFAKNALNSYYPSYKVPPGTQHMLA</sequence>
<comment type="caution">
    <text evidence="2">The sequence shown here is derived from an EMBL/GenBank/DDBJ whole genome shotgun (WGS) entry which is preliminary data.</text>
</comment>
<protein>
    <submittedName>
        <fullName evidence="2">(Mediterranean fruit fly) hypothetical protein</fullName>
    </submittedName>
</protein>
<feature type="compositionally biased region" description="Low complexity" evidence="1">
    <location>
        <begin position="166"/>
        <end position="178"/>
    </location>
</feature>
<dbReference type="OrthoDB" id="1293114at2759"/>
<evidence type="ECO:0000256" key="1">
    <source>
        <dbReference type="SAM" id="MobiDB-lite"/>
    </source>
</evidence>
<name>A0A811UYC4_CERCA</name>
<reference evidence="2" key="1">
    <citation type="submission" date="2020-11" db="EMBL/GenBank/DDBJ databases">
        <authorList>
            <person name="Whitehead M."/>
        </authorList>
    </citation>
    <scope>NUCLEOTIDE SEQUENCE</scope>
    <source>
        <strain evidence="2">EGII</strain>
    </source>
</reference>
<organism evidence="2 3">
    <name type="scientific">Ceratitis capitata</name>
    <name type="common">Mediterranean fruit fly</name>
    <name type="synonym">Tephritis capitata</name>
    <dbReference type="NCBI Taxonomy" id="7213"/>
    <lineage>
        <taxon>Eukaryota</taxon>
        <taxon>Metazoa</taxon>
        <taxon>Ecdysozoa</taxon>
        <taxon>Arthropoda</taxon>
        <taxon>Hexapoda</taxon>
        <taxon>Insecta</taxon>
        <taxon>Pterygota</taxon>
        <taxon>Neoptera</taxon>
        <taxon>Endopterygota</taxon>
        <taxon>Diptera</taxon>
        <taxon>Brachycera</taxon>
        <taxon>Muscomorpha</taxon>
        <taxon>Tephritoidea</taxon>
        <taxon>Tephritidae</taxon>
        <taxon>Ceratitis</taxon>
        <taxon>Ceratitis</taxon>
    </lineage>
</organism>
<accession>A0A811UYC4</accession>
<feature type="compositionally biased region" description="Polar residues" evidence="1">
    <location>
        <begin position="1"/>
        <end position="26"/>
    </location>
</feature>
<feature type="compositionally biased region" description="Low complexity" evidence="1">
    <location>
        <begin position="32"/>
        <end position="72"/>
    </location>
</feature>
<evidence type="ECO:0000313" key="2">
    <source>
        <dbReference type="EMBL" id="CAD7003704.1"/>
    </source>
</evidence>
<evidence type="ECO:0000313" key="3">
    <source>
        <dbReference type="Proteomes" id="UP000606786"/>
    </source>
</evidence>
<feature type="compositionally biased region" description="Polar residues" evidence="1">
    <location>
        <begin position="107"/>
        <end position="116"/>
    </location>
</feature>
<keyword evidence="3" id="KW-1185">Reference proteome</keyword>
<dbReference type="EMBL" id="CAJHJT010000034">
    <property type="protein sequence ID" value="CAD7003704.1"/>
    <property type="molecule type" value="Genomic_DNA"/>
</dbReference>
<feature type="region of interest" description="Disordered" evidence="1">
    <location>
        <begin position="1"/>
        <end position="334"/>
    </location>
</feature>
<gene>
    <name evidence="2" type="ORF">CCAP1982_LOCUS12141</name>
</gene>
<dbReference type="AlphaFoldDB" id="A0A811UYC4"/>
<feature type="compositionally biased region" description="Low complexity" evidence="1">
    <location>
        <begin position="186"/>
        <end position="292"/>
    </location>
</feature>
<proteinExistence type="predicted"/>
<dbReference type="Proteomes" id="UP000606786">
    <property type="component" value="Unassembled WGS sequence"/>
</dbReference>